<organism evidence="15 16">
    <name type="scientific">Limnovirga soli</name>
    <dbReference type="NCBI Taxonomy" id="2656915"/>
    <lineage>
        <taxon>Bacteria</taxon>
        <taxon>Pseudomonadati</taxon>
        <taxon>Bacteroidota</taxon>
        <taxon>Chitinophagia</taxon>
        <taxon>Chitinophagales</taxon>
        <taxon>Chitinophagaceae</taxon>
        <taxon>Limnovirga</taxon>
    </lineage>
</organism>
<keyword evidence="9 13" id="KW-0067">ATP-binding</keyword>
<dbReference type="Gene3D" id="3.40.1190.10">
    <property type="entry name" value="Mur-like, catalytic domain"/>
    <property type="match status" value="1"/>
</dbReference>
<evidence type="ECO:0000256" key="3">
    <source>
        <dbReference type="ARBA" id="ARBA00011738"/>
    </source>
</evidence>
<evidence type="ECO:0000256" key="13">
    <source>
        <dbReference type="PROSITE-ProRule" id="PRU00409"/>
    </source>
</evidence>
<comment type="function">
    <text evidence="1">Catalyzes the ATP-dependent polymerization of arginine and aspartate to multi-L-arginyl-poly-L-aspartic acid (cyanophycin; a water-insoluble reserve polymer).</text>
</comment>
<dbReference type="Pfam" id="PF02222">
    <property type="entry name" value="ATP-grasp"/>
    <property type="match status" value="1"/>
</dbReference>
<dbReference type="SUPFAM" id="SSF56059">
    <property type="entry name" value="Glutathione synthetase ATP-binding domain-like"/>
    <property type="match status" value="1"/>
</dbReference>
<reference evidence="15" key="1">
    <citation type="submission" date="2019-10" db="EMBL/GenBank/DDBJ databases">
        <title>Draft genome sequence of Panacibacter sp. KCS-6.</title>
        <authorList>
            <person name="Yim K.J."/>
        </authorList>
    </citation>
    <scope>NUCLEOTIDE SEQUENCE</scope>
    <source>
        <strain evidence="15">KCS-6</strain>
    </source>
</reference>
<dbReference type="AlphaFoldDB" id="A0A8J8FE05"/>
<dbReference type="Pfam" id="PF08245">
    <property type="entry name" value="Mur_ligase_M"/>
    <property type="match status" value="1"/>
</dbReference>
<dbReference type="InterPro" id="IPR036565">
    <property type="entry name" value="Mur-like_cat_sf"/>
</dbReference>
<dbReference type="InterPro" id="IPR011761">
    <property type="entry name" value="ATP-grasp"/>
</dbReference>
<evidence type="ECO:0000256" key="6">
    <source>
        <dbReference type="ARBA" id="ARBA00022036"/>
    </source>
</evidence>
<dbReference type="NCBIfam" id="NF010623">
    <property type="entry name" value="PRK14016.1"/>
    <property type="match status" value="1"/>
</dbReference>
<sequence length="874" mass="96335">MKIEDIKVLKGPNYWSVRRLKLIQMRLNLEELESRPTNTITGFRERLEQMFPSMYEHRCSEGVPGGFFMRVDEGTWMGHVIEHIALELQTLAGMDCGFGRTRTTGEHGIYYVVFSYLEEDAGVYTAKAAVRIAQALVDNAAYDLGSDIQNLREIREDTRLGPSTGCIVEEAAKRGIPYIRLNKHSLVQLGYGVHQKRIRATIASTTGNIAVDIACDKEETKNLLEAAEIPVPSGTVIRSEAGLKDAIDKYGYPLVIKPIDGNHGKGNTTNITTWEQAVTALEAAQKYGRSAIVERFITGFDFRILVINYKFICAALRTPASVVGDGINTIQYLIDETNKDPRRGYGHEKVLTQITIDQFTQKMLDEKGYSLETVPAKDELVLLKPTANLSTGGTSNDVTDEVHPANIVMCERIAKIIGLDICGIDIMAKDLRTPVKENGGAILEVNAAPGFRMHIEPAEGLPRNVAEPVIDMLFPDRSNGRIPIIAVTGTNGKTTTTRLTAHICKTAGKKVGYTTSDGVYIQNQMLMKGDCTGPLSAQFVLKDPTVDFAVLECARGGLLKSGLAFQNCNVSIVTNVTADHLGLGGIDSLEQMARVKAVIPETTFKHGFAILNADDELVYNMNKGLECNVAYFSMDENNPKLKAHCATGGYGAVYENGYVTILKGTWKIRVMKVSEIPITYGGKALHNIMNTLPAMLATYLFKEISIEDIRTALSTFVPSPSQTPGRLNLFEFKHFKFLVDFAHNPAGLELLCDFISKMDGSPKVGIISGTGDRRDEDIKELGRISARHFDEIIIRQDKNLRGRTAEEIVNLLVEGINETRVKDIPLTIIYNEKEAIMHAYNTAKQGSLVTIMCDVVAEALDLIKALKEKEDASL</sequence>
<comment type="similarity">
    <text evidence="2">In the C-terminal section; belongs to the MurCDEF family.</text>
</comment>
<evidence type="ECO:0000256" key="10">
    <source>
        <dbReference type="ARBA" id="ARBA00031353"/>
    </source>
</evidence>
<evidence type="ECO:0000256" key="2">
    <source>
        <dbReference type="ARBA" id="ARBA00009060"/>
    </source>
</evidence>
<dbReference type="Gene3D" id="3.90.190.20">
    <property type="entry name" value="Mur ligase, C-terminal domain"/>
    <property type="match status" value="1"/>
</dbReference>
<accession>A0A8J8FE05</accession>
<evidence type="ECO:0000313" key="15">
    <source>
        <dbReference type="EMBL" id="NNV55767.1"/>
    </source>
</evidence>
<dbReference type="PANTHER" id="PTHR23135">
    <property type="entry name" value="MUR LIGASE FAMILY MEMBER"/>
    <property type="match status" value="1"/>
</dbReference>
<dbReference type="Gene3D" id="3.30.470.20">
    <property type="entry name" value="ATP-grasp fold, B domain"/>
    <property type="match status" value="2"/>
</dbReference>
<dbReference type="GO" id="GO:0071161">
    <property type="term" value="F:cyanophycin synthetase activity (L-arginine-adding)"/>
    <property type="evidence" value="ECO:0007669"/>
    <property type="project" value="UniProtKB-EC"/>
</dbReference>
<dbReference type="InterPro" id="IPR036615">
    <property type="entry name" value="Mur_ligase_C_dom_sf"/>
</dbReference>
<evidence type="ECO:0000256" key="4">
    <source>
        <dbReference type="ARBA" id="ARBA00012968"/>
    </source>
</evidence>
<dbReference type="EC" id="6.3.2.29" evidence="5"/>
<dbReference type="InterPro" id="IPR003135">
    <property type="entry name" value="ATP-grasp_carboxylate-amine"/>
</dbReference>
<dbReference type="PROSITE" id="PS50975">
    <property type="entry name" value="ATP_GRASP"/>
    <property type="match status" value="1"/>
</dbReference>
<comment type="catalytic activity">
    <reaction evidence="12">
        <text>[L-4-(L-arginin-2-N-yl)aspartate](n) + L-aspartate + ATP = [L-4-(L-arginin-2-N-yl)aspartate](n)-L-aspartate + ADP + phosphate + H(+)</text>
        <dbReference type="Rhea" id="RHEA:13277"/>
        <dbReference type="Rhea" id="RHEA-COMP:13728"/>
        <dbReference type="Rhea" id="RHEA-COMP:13733"/>
        <dbReference type="ChEBI" id="CHEBI:15378"/>
        <dbReference type="ChEBI" id="CHEBI:29991"/>
        <dbReference type="ChEBI" id="CHEBI:30616"/>
        <dbReference type="ChEBI" id="CHEBI:43474"/>
        <dbReference type="ChEBI" id="CHEBI:137986"/>
        <dbReference type="ChEBI" id="CHEBI:137990"/>
        <dbReference type="ChEBI" id="CHEBI:456216"/>
        <dbReference type="EC" id="6.3.2.29"/>
    </reaction>
</comment>
<dbReference type="GO" id="GO:0071160">
    <property type="term" value="F:cyanophycin synthetase activity (L-aspartate-adding)"/>
    <property type="evidence" value="ECO:0007669"/>
    <property type="project" value="UniProtKB-EC"/>
</dbReference>
<dbReference type="SUPFAM" id="SSF53623">
    <property type="entry name" value="MurD-like peptide ligases, catalytic domain"/>
    <property type="match status" value="1"/>
</dbReference>
<dbReference type="EC" id="6.3.2.30" evidence="4"/>
<dbReference type="InterPro" id="IPR011810">
    <property type="entry name" value="Cya_phycin_syn"/>
</dbReference>
<dbReference type="Pfam" id="PF18921">
    <property type="entry name" value="Cyanophycin_syn"/>
    <property type="match status" value="1"/>
</dbReference>
<dbReference type="InterPro" id="IPR013221">
    <property type="entry name" value="Mur_ligase_cen"/>
</dbReference>
<dbReference type="InterPro" id="IPR044019">
    <property type="entry name" value="Cyanophycin_syn_N"/>
</dbReference>
<evidence type="ECO:0000256" key="9">
    <source>
        <dbReference type="ARBA" id="ARBA00022840"/>
    </source>
</evidence>
<dbReference type="GO" id="GO:0005524">
    <property type="term" value="F:ATP binding"/>
    <property type="evidence" value="ECO:0007669"/>
    <property type="project" value="UniProtKB-UniRule"/>
</dbReference>
<evidence type="ECO:0000256" key="12">
    <source>
        <dbReference type="ARBA" id="ARBA00048425"/>
    </source>
</evidence>
<proteinExistence type="inferred from homology"/>
<evidence type="ECO:0000313" key="16">
    <source>
        <dbReference type="Proteomes" id="UP000598971"/>
    </source>
</evidence>
<dbReference type="Proteomes" id="UP000598971">
    <property type="component" value="Unassembled WGS sequence"/>
</dbReference>
<evidence type="ECO:0000259" key="14">
    <source>
        <dbReference type="PROSITE" id="PS50975"/>
    </source>
</evidence>
<dbReference type="RefSeq" id="WP_171607697.1">
    <property type="nucleotide sequence ID" value="NZ_WHPF01000006.1"/>
</dbReference>
<dbReference type="Pfam" id="PF02875">
    <property type="entry name" value="Mur_ligase_C"/>
    <property type="match status" value="1"/>
</dbReference>
<dbReference type="NCBIfam" id="TIGR02068">
    <property type="entry name" value="cya_phycin_syn"/>
    <property type="match status" value="1"/>
</dbReference>
<evidence type="ECO:0000256" key="11">
    <source>
        <dbReference type="ARBA" id="ARBA00048094"/>
    </source>
</evidence>
<evidence type="ECO:0000256" key="8">
    <source>
        <dbReference type="ARBA" id="ARBA00022741"/>
    </source>
</evidence>
<keyword evidence="8 13" id="KW-0547">Nucleotide-binding</keyword>
<dbReference type="InterPro" id="IPR004101">
    <property type="entry name" value="Mur_ligase_C"/>
</dbReference>
<dbReference type="GO" id="GO:0046872">
    <property type="term" value="F:metal ion binding"/>
    <property type="evidence" value="ECO:0007669"/>
    <property type="project" value="InterPro"/>
</dbReference>
<comment type="subunit">
    <text evidence="3">Homodimer.</text>
</comment>
<name>A0A8J8FE05_9BACT</name>
<gene>
    <name evidence="15" type="primary">cphA</name>
    <name evidence="15" type="ORF">GD597_09875</name>
</gene>
<comment type="catalytic activity">
    <reaction evidence="11">
        <text>[L-4-(L-arginin-2-N-yl)aspartate](n)-L-aspartate + L-arginine + ATP = [L-4-(L-arginin-2-N-yl)aspartate](n+1) + ADP + phosphate + H(+)</text>
        <dbReference type="Rhea" id="RHEA:23888"/>
        <dbReference type="Rhea" id="RHEA-COMP:13732"/>
        <dbReference type="Rhea" id="RHEA-COMP:13733"/>
        <dbReference type="ChEBI" id="CHEBI:15378"/>
        <dbReference type="ChEBI" id="CHEBI:30616"/>
        <dbReference type="ChEBI" id="CHEBI:32682"/>
        <dbReference type="ChEBI" id="CHEBI:43474"/>
        <dbReference type="ChEBI" id="CHEBI:137986"/>
        <dbReference type="ChEBI" id="CHEBI:137990"/>
        <dbReference type="ChEBI" id="CHEBI:456216"/>
        <dbReference type="EC" id="6.3.2.30"/>
    </reaction>
</comment>
<dbReference type="PANTHER" id="PTHR23135:SF18">
    <property type="entry name" value="CYANOPHYCIN SYNTHETASE"/>
    <property type="match status" value="1"/>
</dbReference>
<dbReference type="SUPFAM" id="SSF53244">
    <property type="entry name" value="MurD-like peptide ligases, peptide-binding domain"/>
    <property type="match status" value="1"/>
</dbReference>
<evidence type="ECO:0000256" key="1">
    <source>
        <dbReference type="ARBA" id="ARBA00003184"/>
    </source>
</evidence>
<keyword evidence="16" id="KW-1185">Reference proteome</keyword>
<comment type="caution">
    <text evidence="15">The sequence shown here is derived from an EMBL/GenBank/DDBJ whole genome shotgun (WGS) entry which is preliminary data.</text>
</comment>
<protein>
    <recommendedName>
        <fullName evidence="6">Cyanophycin synthetase</fullName>
        <ecNumber evidence="5">6.3.2.29</ecNumber>
        <ecNumber evidence="4">6.3.2.30</ecNumber>
    </recommendedName>
    <alternativeName>
        <fullName evidence="10">Cyanophycin synthase</fullName>
    </alternativeName>
</protein>
<feature type="domain" description="ATP-grasp" evidence="14">
    <location>
        <begin position="221"/>
        <end position="474"/>
    </location>
</feature>
<evidence type="ECO:0000256" key="5">
    <source>
        <dbReference type="ARBA" id="ARBA00013005"/>
    </source>
</evidence>
<evidence type="ECO:0000256" key="7">
    <source>
        <dbReference type="ARBA" id="ARBA00022598"/>
    </source>
</evidence>
<keyword evidence="7 15" id="KW-0436">Ligase</keyword>
<dbReference type="EMBL" id="WHPF01000006">
    <property type="protein sequence ID" value="NNV55767.1"/>
    <property type="molecule type" value="Genomic_DNA"/>
</dbReference>